<proteinExistence type="predicted"/>
<dbReference type="InterPro" id="IPR000014">
    <property type="entry name" value="PAS"/>
</dbReference>
<dbReference type="Pfam" id="PF08447">
    <property type="entry name" value="PAS_3"/>
    <property type="match status" value="1"/>
</dbReference>
<sequence>MFGQRKRKGAEAARLAALDALRTNVMIADKDMVITYINPSTAALMKEAEAELRKELPHFSVATLVGSSIDVFHKNPAHQRAMLAALDRPHRATIRVGSRVFDLLVTPIKDGQRRNGFVVEWADARERLLNHDYAAQFTAIGRSQAVIEFKPDGTILTANDNFLRSMGYSLAEVQGRHHSMFVEPEYRESREYREFWDRLRRGEYQAAQFKRVGKNGRTVWIEGSYNPIFDENGTITKVVKYASDVTDQMRLLRVCPESSYRL</sequence>
<dbReference type="PROSITE" id="PS50112">
    <property type="entry name" value="PAS"/>
    <property type="match status" value="1"/>
</dbReference>
<accession>A0ABX2TII4</accession>
<dbReference type="InterPro" id="IPR000700">
    <property type="entry name" value="PAS-assoc_C"/>
</dbReference>
<dbReference type="PANTHER" id="PTHR24422:SF10">
    <property type="entry name" value="CHEMOTAXIS PROTEIN METHYLTRANSFERASE 2"/>
    <property type="match status" value="1"/>
</dbReference>
<dbReference type="NCBIfam" id="TIGR00229">
    <property type="entry name" value="sensory_box"/>
    <property type="match status" value="1"/>
</dbReference>
<dbReference type="InterPro" id="IPR035965">
    <property type="entry name" value="PAS-like_dom_sf"/>
</dbReference>
<feature type="domain" description="PAC" evidence="2">
    <location>
        <begin position="205"/>
        <end position="257"/>
    </location>
</feature>
<dbReference type="InterPro" id="IPR013655">
    <property type="entry name" value="PAS_fold_3"/>
</dbReference>
<protein>
    <submittedName>
        <fullName evidence="3">PAS domain-containing protein</fullName>
    </submittedName>
</protein>
<dbReference type="Proteomes" id="UP000584642">
    <property type="component" value="Unassembled WGS sequence"/>
</dbReference>
<dbReference type="PROSITE" id="PS50113">
    <property type="entry name" value="PAC"/>
    <property type="match status" value="1"/>
</dbReference>
<reference evidence="3 4" key="1">
    <citation type="submission" date="2020-05" db="EMBL/GenBank/DDBJ databases">
        <title>Azospirillum oleiclasticum sp. nov, a nitrogen-fixing and heavy crude oil-emulsifying bacterium isolated from the crude oil of Yumen Oilfield.</title>
        <authorList>
            <person name="Wu D."/>
            <person name="Cai M."/>
            <person name="Zhang X."/>
        </authorList>
    </citation>
    <scope>NUCLEOTIDE SEQUENCE [LARGE SCALE GENOMIC DNA]</scope>
    <source>
        <strain evidence="3 4">ROY-1-1-2</strain>
    </source>
</reference>
<evidence type="ECO:0000313" key="4">
    <source>
        <dbReference type="Proteomes" id="UP000584642"/>
    </source>
</evidence>
<dbReference type="SMART" id="SM00086">
    <property type="entry name" value="PAC"/>
    <property type="match status" value="1"/>
</dbReference>
<keyword evidence="4" id="KW-1185">Reference proteome</keyword>
<comment type="caution">
    <text evidence="3">The sequence shown here is derived from an EMBL/GenBank/DDBJ whole genome shotgun (WGS) entry which is preliminary data.</text>
</comment>
<dbReference type="SUPFAM" id="SSF55785">
    <property type="entry name" value="PYP-like sensor domain (PAS domain)"/>
    <property type="match status" value="1"/>
</dbReference>
<evidence type="ECO:0000259" key="2">
    <source>
        <dbReference type="PROSITE" id="PS50113"/>
    </source>
</evidence>
<dbReference type="InterPro" id="IPR001610">
    <property type="entry name" value="PAC"/>
</dbReference>
<organism evidence="3 4">
    <name type="scientific">Azospirillum oleiclasticum</name>
    <dbReference type="NCBI Taxonomy" id="2735135"/>
    <lineage>
        <taxon>Bacteria</taxon>
        <taxon>Pseudomonadati</taxon>
        <taxon>Pseudomonadota</taxon>
        <taxon>Alphaproteobacteria</taxon>
        <taxon>Rhodospirillales</taxon>
        <taxon>Azospirillaceae</taxon>
        <taxon>Azospirillum</taxon>
    </lineage>
</organism>
<evidence type="ECO:0000313" key="3">
    <source>
        <dbReference type="EMBL" id="NYZ23949.1"/>
    </source>
</evidence>
<feature type="domain" description="PAS" evidence="1">
    <location>
        <begin position="146"/>
        <end position="188"/>
    </location>
</feature>
<gene>
    <name evidence="3" type="ORF">HND93_29965</name>
</gene>
<dbReference type="EMBL" id="JABFDB010000032">
    <property type="protein sequence ID" value="NYZ23949.1"/>
    <property type="molecule type" value="Genomic_DNA"/>
</dbReference>
<evidence type="ECO:0000259" key="1">
    <source>
        <dbReference type="PROSITE" id="PS50112"/>
    </source>
</evidence>
<dbReference type="InterPro" id="IPR050903">
    <property type="entry name" value="Bact_Chemotaxis_MeTrfase"/>
</dbReference>
<dbReference type="PANTHER" id="PTHR24422">
    <property type="entry name" value="CHEMOTAXIS PROTEIN METHYLTRANSFERASE"/>
    <property type="match status" value="1"/>
</dbReference>
<dbReference type="Gene3D" id="3.30.450.20">
    <property type="entry name" value="PAS domain"/>
    <property type="match status" value="2"/>
</dbReference>
<dbReference type="CDD" id="cd00130">
    <property type="entry name" value="PAS"/>
    <property type="match status" value="1"/>
</dbReference>
<name>A0ABX2TII4_9PROT</name>
<feature type="non-terminal residue" evidence="3">
    <location>
        <position position="262"/>
    </location>
</feature>